<organism evidence="2 4">
    <name type="scientific">Clostridium coskatii</name>
    <dbReference type="NCBI Taxonomy" id="1705578"/>
    <lineage>
        <taxon>Bacteria</taxon>
        <taxon>Bacillati</taxon>
        <taxon>Bacillota</taxon>
        <taxon>Clostridia</taxon>
        <taxon>Eubacteriales</taxon>
        <taxon>Clostridiaceae</taxon>
        <taxon>Clostridium</taxon>
    </lineage>
</organism>
<dbReference type="EMBL" id="LITQ01000011">
    <property type="protein sequence ID" value="OAA93633.1"/>
    <property type="molecule type" value="Genomic_DNA"/>
</dbReference>
<evidence type="ECO:0000313" key="2">
    <source>
        <dbReference type="EMBL" id="OAA93633.1"/>
    </source>
</evidence>
<protein>
    <recommendedName>
        <fullName evidence="1">RNA-binding protein KhpB N-terminal domain-containing protein</fullName>
    </recommendedName>
</protein>
<dbReference type="Proteomes" id="UP000077384">
    <property type="component" value="Unassembled WGS sequence"/>
</dbReference>
<comment type="caution">
    <text evidence="2">The sequence shown here is derived from an EMBL/GenBank/DDBJ whole genome shotgun (WGS) entry which is preliminary data.</text>
</comment>
<dbReference type="InterPro" id="IPR046866">
    <property type="entry name" value="FapA_N"/>
</dbReference>
<dbReference type="PANTHER" id="PTHR38032">
    <property type="entry name" value="POLYMERASE-RELATED"/>
    <property type="match status" value="1"/>
</dbReference>
<dbReference type="InterPro" id="IPR046865">
    <property type="entry name" value="FapA_b_solenoid"/>
</dbReference>
<keyword evidence="5" id="KW-1185">Reference proteome</keyword>
<accession>A0A166TFS9</accession>
<gene>
    <name evidence="3" type="ORF">CLCOS_42270</name>
    <name evidence="2" type="ORF">WX73_04129</name>
</gene>
<dbReference type="Pfam" id="PF20250">
    <property type="entry name" value="FapA_N"/>
    <property type="match status" value="1"/>
</dbReference>
<evidence type="ECO:0000313" key="3">
    <source>
        <dbReference type="EMBL" id="OBR90005.1"/>
    </source>
</evidence>
<dbReference type="PANTHER" id="PTHR38032:SF1">
    <property type="entry name" value="RNA-BINDING PROTEIN KHPB N-TERMINAL DOMAIN-CONTAINING PROTEIN"/>
    <property type="match status" value="1"/>
</dbReference>
<dbReference type="InterPro" id="IPR005646">
    <property type="entry name" value="FapA"/>
</dbReference>
<dbReference type="AlphaFoldDB" id="A0A166TFS9"/>
<reference evidence="3 5" key="2">
    <citation type="journal article" date="2016" name="Front. Microbiol.">
        <title>Industrial Acetogenic Biocatalysts: A Comparative Metabolic and Genomic Analysis.</title>
        <authorList>
            <person name="Bengelsdorf F."/>
            <person name="Poehlein A."/>
            <person name="Sonja S."/>
            <person name="Erz C."/>
            <person name="Hummel T."/>
            <person name="Hoffmeister S."/>
            <person name="Daniel R."/>
            <person name="Durre P."/>
        </authorList>
    </citation>
    <scope>NUCLEOTIDE SEQUENCE [LARGE SCALE GENOMIC DNA]</scope>
    <source>
        <strain evidence="3 5">PTA-10522</strain>
    </source>
</reference>
<evidence type="ECO:0000313" key="4">
    <source>
        <dbReference type="Proteomes" id="UP000077384"/>
    </source>
</evidence>
<dbReference type="SMART" id="SM01245">
    <property type="entry name" value="Jag_N"/>
    <property type="match status" value="1"/>
</dbReference>
<reference evidence="2 4" key="1">
    <citation type="journal article" date="2015" name="Biotechnol. Bioeng.">
        <title>Genome sequence and phenotypic characterization of Caulobacter segnis.</title>
        <authorList>
            <person name="Patel S."/>
            <person name="Fletcher B."/>
            <person name="Scott D.C."/>
            <person name="Ely B."/>
        </authorList>
    </citation>
    <scope>NUCLEOTIDE SEQUENCE [LARGE SCALE GENOMIC DNA]</scope>
    <source>
        <strain evidence="2 4">PS02</strain>
    </source>
</reference>
<evidence type="ECO:0000259" key="1">
    <source>
        <dbReference type="SMART" id="SM01245"/>
    </source>
</evidence>
<dbReference type="Proteomes" id="UP000093694">
    <property type="component" value="Unassembled WGS sequence"/>
</dbReference>
<evidence type="ECO:0000313" key="5">
    <source>
        <dbReference type="Proteomes" id="UP000093694"/>
    </source>
</evidence>
<dbReference type="InterPro" id="IPR032782">
    <property type="entry name" value="KhpB_N"/>
</dbReference>
<sequence>MKELFHGTSLEECLESASCKLNMPKDKLQYKIVKKSKLLFRKKVIIEVSFGEEDQSNVNSVTEKEIVKTNEKDGTIKLENGKIIVKDPIEDGKPAVIHRGHNISIFVDGAEVKDKCEVFSKNKIEIVFEEDEPKRQMNIYLSDDRMKAYAEVKYIPKNVYKLKDKDESHKVNFEGEIIQSIKPPMYTVNEIKNELSNNKVSYGIMEENLKEVVNGDKKLVVACGKEAINGEDDFLENKFETSVVLKEDTIGNIDFKSIGTINVVKKGDIIAIKHNGTLGKDGFDVTGKVLKCKPIKQIKIKVGDGCVLKDENTVEASIDGKPSIKSNTYYVHQVHEINGDVDISTGNINFIGDIIIHGNVKEGMKVECGNDLIVEKEVERASLNAKGDISIGQTVVSSQICGGGDSVKKIKAMEHLSKFNKNMEQLVGAVKEIKDYNLLGKSKKDGEIIKILLESKFKKLIKLGINVIADLNVESDDYQEDKIVRFIKTKLIGMGPISIKSYSELNELMKIIEDKIEELKDTRALPVKVVLSYCQDSNIQSSGDIIIKGRGEYISQIDANGSIEFLQEKSVARGGILKAENEIKCKIVGSVAGVSTKLQVESKGGNIWADVAYHNTVFKVENKEIVLDSPSKDVHVYLKEGDIVVDKFVL</sequence>
<dbReference type="Pfam" id="PF14804">
    <property type="entry name" value="Jag_N"/>
    <property type="match status" value="1"/>
</dbReference>
<dbReference type="Pfam" id="PF03961">
    <property type="entry name" value="FapA"/>
    <property type="match status" value="1"/>
</dbReference>
<dbReference type="EMBL" id="LROR01000106">
    <property type="protein sequence ID" value="OBR90005.1"/>
    <property type="molecule type" value="Genomic_DNA"/>
</dbReference>
<feature type="domain" description="RNA-binding protein KhpB N-terminal" evidence="1">
    <location>
        <begin position="4"/>
        <end position="51"/>
    </location>
</feature>
<dbReference type="RefSeq" id="WP_063600786.1">
    <property type="nucleotide sequence ID" value="NZ_LITQ01000011.1"/>
</dbReference>
<dbReference type="PATRIC" id="fig|1705578.3.peg.4240"/>
<name>A0A166TFS9_9CLOT</name>
<proteinExistence type="predicted"/>